<evidence type="ECO:0000256" key="2">
    <source>
        <dbReference type="SAM" id="Phobius"/>
    </source>
</evidence>
<dbReference type="EMBL" id="GBYB01011100">
    <property type="protein sequence ID" value="JAG80867.1"/>
    <property type="molecule type" value="Transcribed_RNA"/>
</dbReference>
<gene>
    <name evidence="3" type="primary">traf3ip1_2</name>
    <name evidence="3" type="ORF">g.6077</name>
</gene>
<evidence type="ECO:0000313" key="3">
    <source>
        <dbReference type="EMBL" id="JAG80867.1"/>
    </source>
</evidence>
<name>A0A0C9RRC9_9HYME</name>
<proteinExistence type="predicted"/>
<keyword evidence="2" id="KW-0812">Transmembrane</keyword>
<protein>
    <submittedName>
        <fullName evidence="3">Traf3ip1_2 protein</fullName>
    </submittedName>
</protein>
<evidence type="ECO:0000256" key="1">
    <source>
        <dbReference type="SAM" id="MobiDB-lite"/>
    </source>
</evidence>
<reference evidence="3" key="1">
    <citation type="submission" date="2015-01" db="EMBL/GenBank/DDBJ databases">
        <title>Transcriptome Assembly of Fopius arisanus.</title>
        <authorList>
            <person name="Geib S."/>
        </authorList>
    </citation>
    <scope>NUCLEOTIDE SEQUENCE</scope>
</reference>
<accession>A0A0C9RRC9</accession>
<dbReference type="AlphaFoldDB" id="A0A0C9RRC9"/>
<feature type="non-terminal residue" evidence="3">
    <location>
        <position position="1"/>
    </location>
</feature>
<organism evidence="3">
    <name type="scientific">Fopius arisanus</name>
    <dbReference type="NCBI Taxonomy" id="64838"/>
    <lineage>
        <taxon>Eukaryota</taxon>
        <taxon>Metazoa</taxon>
        <taxon>Ecdysozoa</taxon>
        <taxon>Arthropoda</taxon>
        <taxon>Hexapoda</taxon>
        <taxon>Insecta</taxon>
        <taxon>Pterygota</taxon>
        <taxon>Neoptera</taxon>
        <taxon>Endopterygota</taxon>
        <taxon>Hymenoptera</taxon>
        <taxon>Apocrita</taxon>
        <taxon>Ichneumonoidea</taxon>
        <taxon>Braconidae</taxon>
        <taxon>Opiinae</taxon>
        <taxon>Fopius</taxon>
    </lineage>
</organism>
<feature type="transmembrane region" description="Helical" evidence="2">
    <location>
        <begin position="57"/>
        <end position="76"/>
    </location>
</feature>
<sequence length="107" mass="12225">NKNKNKNKDKDKDKHKNKNKDNDKDKAKDKDKNKEKDKEKDKDMDVGEGEKNCFYNYIYPGTAVIALSSSTFTTIMHQSVSILIKLLLGGLLLSFIIFTVLSFKHTA</sequence>
<feature type="transmembrane region" description="Helical" evidence="2">
    <location>
        <begin position="82"/>
        <end position="103"/>
    </location>
</feature>
<keyword evidence="2" id="KW-0472">Membrane</keyword>
<feature type="region of interest" description="Disordered" evidence="1">
    <location>
        <begin position="1"/>
        <end position="48"/>
    </location>
</feature>
<keyword evidence="2" id="KW-1133">Transmembrane helix</keyword>